<dbReference type="Pfam" id="PF03960">
    <property type="entry name" value="ArsC"/>
    <property type="match status" value="1"/>
</dbReference>
<dbReference type="InterPro" id="IPR006660">
    <property type="entry name" value="Arsenate_reductase-like"/>
</dbReference>
<proteinExistence type="inferred from homology"/>
<dbReference type="PANTHER" id="PTHR30041">
    <property type="entry name" value="ARSENATE REDUCTASE"/>
    <property type="match status" value="1"/>
</dbReference>
<dbReference type="HOGENOM" id="CLU_116644_2_0_9"/>
<dbReference type="CDD" id="cd03036">
    <property type="entry name" value="ArsC_like"/>
    <property type="match status" value="1"/>
</dbReference>
<dbReference type="AlphaFoldDB" id="D3AF37"/>
<comment type="similarity">
    <text evidence="1">Belongs to the ArsC family.</text>
</comment>
<dbReference type="PANTHER" id="PTHR30041:SF8">
    <property type="entry name" value="PROTEIN YFFB"/>
    <property type="match status" value="1"/>
</dbReference>
<sequence length="124" mass="14565">MSIMNILFLQYPPCSTCKRARKWLDDHQIPYEARHIKEQNPSVSELEAWYKKSGLPLKKFFNTSGNLYKEQNLKDRLPEMTETEQLELLATDGMLVKRPIVVGEDFVLVGFKEEEWGSNLKIRF</sequence>
<dbReference type="InterPro" id="IPR006504">
    <property type="entry name" value="Tscrpt_reg_Spx/MgsR"/>
</dbReference>
<comment type="caution">
    <text evidence="2">The sequence shown here is derived from an EMBL/GenBank/DDBJ whole genome shotgun (WGS) entry which is preliminary data.</text>
</comment>
<name>D3AF37_9FIRM</name>
<evidence type="ECO:0000313" key="2">
    <source>
        <dbReference type="EMBL" id="EFC99568.1"/>
    </source>
</evidence>
<dbReference type="PROSITE" id="PS51353">
    <property type="entry name" value="ARSC"/>
    <property type="match status" value="1"/>
</dbReference>
<protein>
    <submittedName>
        <fullName evidence="2">Transcriptional regulator, Spx/MgsR family</fullName>
    </submittedName>
</protein>
<organism evidence="2 3">
    <name type="scientific">Hungatella hathewayi DSM 13479</name>
    <dbReference type="NCBI Taxonomy" id="566550"/>
    <lineage>
        <taxon>Bacteria</taxon>
        <taxon>Bacillati</taxon>
        <taxon>Bacillota</taxon>
        <taxon>Clostridia</taxon>
        <taxon>Lachnospirales</taxon>
        <taxon>Lachnospiraceae</taxon>
        <taxon>Hungatella</taxon>
    </lineage>
</organism>
<accession>D3AF37</accession>
<dbReference type="NCBIfam" id="TIGR01617">
    <property type="entry name" value="arsC_related"/>
    <property type="match status" value="1"/>
</dbReference>
<dbReference type="EMBL" id="ACIO01000165">
    <property type="protein sequence ID" value="EFC99568.1"/>
    <property type="molecule type" value="Genomic_DNA"/>
</dbReference>
<evidence type="ECO:0000256" key="1">
    <source>
        <dbReference type="PROSITE-ProRule" id="PRU01282"/>
    </source>
</evidence>
<reference evidence="2 3" key="1">
    <citation type="submission" date="2010-01" db="EMBL/GenBank/DDBJ databases">
        <authorList>
            <person name="Weinstock G."/>
            <person name="Sodergren E."/>
            <person name="Clifton S."/>
            <person name="Fulton L."/>
            <person name="Fulton B."/>
            <person name="Courtney L."/>
            <person name="Fronick C."/>
            <person name="Harrison M."/>
            <person name="Strong C."/>
            <person name="Farmer C."/>
            <person name="Delahaunty K."/>
            <person name="Markovic C."/>
            <person name="Hall O."/>
            <person name="Minx P."/>
            <person name="Tomlinson C."/>
            <person name="Mitreva M."/>
            <person name="Nelson J."/>
            <person name="Hou S."/>
            <person name="Wollam A."/>
            <person name="Pepin K.H."/>
            <person name="Johnson M."/>
            <person name="Bhonagiri V."/>
            <person name="Nash W.E."/>
            <person name="Warren W."/>
            <person name="Chinwalla A."/>
            <person name="Mardis E.R."/>
            <person name="Wilson R.K."/>
        </authorList>
    </citation>
    <scope>NUCLEOTIDE SEQUENCE [LARGE SCALE GENOMIC DNA]</scope>
    <source>
        <strain evidence="2 3">DSM 13479</strain>
    </source>
</reference>
<dbReference type="Gene3D" id="3.40.30.10">
    <property type="entry name" value="Glutaredoxin"/>
    <property type="match status" value="1"/>
</dbReference>
<dbReference type="Proteomes" id="UP000004968">
    <property type="component" value="Unassembled WGS sequence"/>
</dbReference>
<gene>
    <name evidence="2" type="ORF">CLOSTHATH_02221</name>
</gene>
<evidence type="ECO:0000313" key="3">
    <source>
        <dbReference type="Proteomes" id="UP000004968"/>
    </source>
</evidence>
<dbReference type="SUPFAM" id="SSF52833">
    <property type="entry name" value="Thioredoxin-like"/>
    <property type="match status" value="1"/>
</dbReference>
<dbReference type="InterPro" id="IPR036249">
    <property type="entry name" value="Thioredoxin-like_sf"/>
</dbReference>